<sequence length="115" mass="12142">MFDLGVFGVPIPEPQNPCVECARAPSRVLCSDPGVRALGPGGSATANTERARMLSPSCRLTVSSPCIQQLRIQSPEECSSRSSSQFPNILANAKNVSNTDSNADAAARSPQLRIN</sequence>
<dbReference type="Proteomes" id="UP000325313">
    <property type="component" value="Unassembled WGS sequence"/>
</dbReference>
<evidence type="ECO:0000313" key="2">
    <source>
        <dbReference type="EMBL" id="KAA1103747.1"/>
    </source>
</evidence>
<dbReference type="AlphaFoldDB" id="A0A5B0PPW3"/>
<organism evidence="2 3">
    <name type="scientific">Puccinia graminis f. sp. tritici</name>
    <dbReference type="NCBI Taxonomy" id="56615"/>
    <lineage>
        <taxon>Eukaryota</taxon>
        <taxon>Fungi</taxon>
        <taxon>Dikarya</taxon>
        <taxon>Basidiomycota</taxon>
        <taxon>Pucciniomycotina</taxon>
        <taxon>Pucciniomycetes</taxon>
        <taxon>Pucciniales</taxon>
        <taxon>Pucciniaceae</taxon>
        <taxon>Puccinia</taxon>
    </lineage>
</organism>
<comment type="caution">
    <text evidence="2">The sequence shown here is derived from an EMBL/GenBank/DDBJ whole genome shotgun (WGS) entry which is preliminary data.</text>
</comment>
<proteinExistence type="predicted"/>
<protein>
    <submittedName>
        <fullName evidence="2">Uncharacterized protein</fullName>
    </submittedName>
</protein>
<dbReference type="EMBL" id="VDEP01000317">
    <property type="protein sequence ID" value="KAA1103747.1"/>
    <property type="molecule type" value="Genomic_DNA"/>
</dbReference>
<feature type="region of interest" description="Disordered" evidence="1">
    <location>
        <begin position="91"/>
        <end position="115"/>
    </location>
</feature>
<name>A0A5B0PPW3_PUCGR</name>
<gene>
    <name evidence="2" type="ORF">PGTUg99_008763</name>
</gene>
<evidence type="ECO:0000313" key="3">
    <source>
        <dbReference type="Proteomes" id="UP000325313"/>
    </source>
</evidence>
<reference evidence="2 3" key="1">
    <citation type="submission" date="2019-05" db="EMBL/GenBank/DDBJ databases">
        <title>Emergence of the Ug99 lineage of the wheat stem rust pathogen through somatic hybridization.</title>
        <authorList>
            <person name="Li F."/>
            <person name="Upadhyaya N.M."/>
            <person name="Sperschneider J."/>
            <person name="Matny O."/>
            <person name="Nguyen-Phuc H."/>
            <person name="Mago R."/>
            <person name="Raley C."/>
            <person name="Miller M.E."/>
            <person name="Silverstein K.A.T."/>
            <person name="Henningsen E."/>
            <person name="Hirsch C.D."/>
            <person name="Visser B."/>
            <person name="Pretorius Z.A."/>
            <person name="Steffenson B.J."/>
            <person name="Schwessinger B."/>
            <person name="Dodds P.N."/>
            <person name="Figueroa M."/>
        </authorList>
    </citation>
    <scope>NUCLEOTIDE SEQUENCE [LARGE SCALE GENOMIC DNA]</scope>
    <source>
        <strain evidence="2 3">Ug99</strain>
    </source>
</reference>
<evidence type="ECO:0000256" key="1">
    <source>
        <dbReference type="SAM" id="MobiDB-lite"/>
    </source>
</evidence>
<accession>A0A5B0PPW3</accession>